<dbReference type="RefSeq" id="WP_007616310.1">
    <property type="nucleotide sequence ID" value="NZ_BAEO01000007.1"/>
</dbReference>
<dbReference type="InterPro" id="IPR014987">
    <property type="entry name" value="UPF_YfcL"/>
</dbReference>
<name>K6YLH0_9ALTE</name>
<dbReference type="Proteomes" id="UP000006327">
    <property type="component" value="Unassembled WGS sequence"/>
</dbReference>
<proteinExistence type="predicted"/>
<dbReference type="STRING" id="493475.GARC_0496"/>
<dbReference type="AlphaFoldDB" id="K6YLH0"/>
<comment type="caution">
    <text evidence="1">The sequence shown here is derived from an EMBL/GenBank/DDBJ whole genome shotgun (WGS) entry which is preliminary data.</text>
</comment>
<organism evidence="1 2">
    <name type="scientific">Paraglaciecola arctica BSs20135</name>
    <dbReference type="NCBI Taxonomy" id="493475"/>
    <lineage>
        <taxon>Bacteria</taxon>
        <taxon>Pseudomonadati</taxon>
        <taxon>Pseudomonadota</taxon>
        <taxon>Gammaproteobacteria</taxon>
        <taxon>Alteromonadales</taxon>
        <taxon>Alteromonadaceae</taxon>
        <taxon>Paraglaciecola</taxon>
    </lineage>
</organism>
<gene>
    <name evidence="1" type="ORF">GARC_0496</name>
</gene>
<keyword evidence="2" id="KW-1185">Reference proteome</keyword>
<accession>K6YLH0</accession>
<evidence type="ECO:0008006" key="3">
    <source>
        <dbReference type="Google" id="ProtNLM"/>
    </source>
</evidence>
<reference evidence="1 2" key="1">
    <citation type="journal article" date="2017" name="Antonie Van Leeuwenhoek">
        <title>Rhizobium rhizosphaerae sp. nov., a novel species isolated from rice rhizosphere.</title>
        <authorList>
            <person name="Zhao J.J."/>
            <person name="Zhang J."/>
            <person name="Zhang R.J."/>
            <person name="Zhang C.W."/>
            <person name="Yin H.Q."/>
            <person name="Zhang X.X."/>
        </authorList>
    </citation>
    <scope>NUCLEOTIDE SEQUENCE [LARGE SCALE GENOMIC DNA]</scope>
    <source>
        <strain evidence="1 2">BSs20135</strain>
    </source>
</reference>
<sequence length="97" mass="10782">MTSSNQQPNELTSFIQKTEEYLDQVVGHGNDQELFIASYLQGHFAVAAGKSQVLHMTQIEQLAELMNTSLVAAFDNNELAADDQQQVLSLWQKLLAS</sequence>
<protein>
    <recommendedName>
        <fullName evidence="3">YfcL protein</fullName>
    </recommendedName>
</protein>
<evidence type="ECO:0000313" key="1">
    <source>
        <dbReference type="EMBL" id="GAC17478.1"/>
    </source>
</evidence>
<dbReference type="Pfam" id="PF08891">
    <property type="entry name" value="YfcL"/>
    <property type="match status" value="1"/>
</dbReference>
<dbReference type="EMBL" id="BAEO01000007">
    <property type="protein sequence ID" value="GAC17478.1"/>
    <property type="molecule type" value="Genomic_DNA"/>
</dbReference>
<evidence type="ECO:0000313" key="2">
    <source>
        <dbReference type="Proteomes" id="UP000006327"/>
    </source>
</evidence>
<dbReference type="OrthoDB" id="5600394at2"/>